<protein>
    <recommendedName>
        <fullName evidence="2">Toprim domain-containing protein</fullName>
    </recommendedName>
</protein>
<name>X1KL83_9ZZZZ</name>
<dbReference type="AlphaFoldDB" id="X1KL83"/>
<gene>
    <name evidence="1" type="ORF">S06H3_19659</name>
</gene>
<reference evidence="1" key="1">
    <citation type="journal article" date="2014" name="Front. Microbiol.">
        <title>High frequency of phylogenetically diverse reductive dehalogenase-homologous genes in deep subseafloor sedimentary metagenomes.</title>
        <authorList>
            <person name="Kawai M."/>
            <person name="Futagami T."/>
            <person name="Toyoda A."/>
            <person name="Takaki Y."/>
            <person name="Nishi S."/>
            <person name="Hori S."/>
            <person name="Arai W."/>
            <person name="Tsubouchi T."/>
            <person name="Morono Y."/>
            <person name="Uchiyama I."/>
            <person name="Ito T."/>
            <person name="Fujiyama A."/>
            <person name="Inagaki F."/>
            <person name="Takami H."/>
        </authorList>
    </citation>
    <scope>NUCLEOTIDE SEQUENCE</scope>
    <source>
        <strain evidence="1">Expedition CK06-06</strain>
    </source>
</reference>
<dbReference type="Gene3D" id="3.40.50.140">
    <property type="match status" value="1"/>
</dbReference>
<organism evidence="1">
    <name type="scientific">marine sediment metagenome</name>
    <dbReference type="NCBI Taxonomy" id="412755"/>
    <lineage>
        <taxon>unclassified sequences</taxon>
        <taxon>metagenomes</taxon>
        <taxon>ecological metagenomes</taxon>
    </lineage>
</organism>
<dbReference type="SUPFAM" id="SSF56712">
    <property type="entry name" value="Prokaryotic type I DNA topoisomerase"/>
    <property type="match status" value="1"/>
</dbReference>
<proteinExistence type="predicted"/>
<dbReference type="EMBL" id="BARV01010086">
    <property type="protein sequence ID" value="GAI07832.1"/>
    <property type="molecule type" value="Genomic_DNA"/>
</dbReference>
<sequence length="45" mass="5318">MKLIICEKNKSAKRIAEILSNKKAKTESYYKIKYYKFDKNGEDVS</sequence>
<evidence type="ECO:0000313" key="1">
    <source>
        <dbReference type="EMBL" id="GAI07832.1"/>
    </source>
</evidence>
<accession>X1KL83</accession>
<dbReference type="InterPro" id="IPR023405">
    <property type="entry name" value="Topo_IA_core_domain"/>
</dbReference>
<comment type="caution">
    <text evidence="1">The sequence shown here is derived from an EMBL/GenBank/DDBJ whole genome shotgun (WGS) entry which is preliminary data.</text>
</comment>
<evidence type="ECO:0008006" key="2">
    <source>
        <dbReference type="Google" id="ProtNLM"/>
    </source>
</evidence>